<proteinExistence type="predicted"/>
<dbReference type="EMBL" id="SMKQ01000012">
    <property type="protein sequence ID" value="TDD53548.1"/>
    <property type="molecule type" value="Genomic_DNA"/>
</dbReference>
<organism evidence="2 3">
    <name type="scientific">Nonomuraea terrae</name>
    <dbReference type="NCBI Taxonomy" id="2530383"/>
    <lineage>
        <taxon>Bacteria</taxon>
        <taxon>Bacillati</taxon>
        <taxon>Actinomycetota</taxon>
        <taxon>Actinomycetes</taxon>
        <taxon>Streptosporangiales</taxon>
        <taxon>Streptosporangiaceae</taxon>
        <taxon>Nonomuraea</taxon>
    </lineage>
</organism>
<gene>
    <name evidence="2" type="ORF">E1286_07055</name>
</gene>
<accession>A0A4R4Z5Y6</accession>
<evidence type="ECO:0000313" key="2">
    <source>
        <dbReference type="EMBL" id="TDD53548.1"/>
    </source>
</evidence>
<dbReference type="AlphaFoldDB" id="A0A4R4Z5Y6"/>
<feature type="domain" description="PPM-type phosphatase" evidence="1">
    <location>
        <begin position="4"/>
        <end position="67"/>
    </location>
</feature>
<dbReference type="Pfam" id="PF07228">
    <property type="entry name" value="SpoIIE"/>
    <property type="match status" value="1"/>
</dbReference>
<dbReference type="Proteomes" id="UP000295302">
    <property type="component" value="Unassembled WGS sequence"/>
</dbReference>
<dbReference type="InterPro" id="IPR036457">
    <property type="entry name" value="PPM-type-like_dom_sf"/>
</dbReference>
<reference evidence="2 3" key="1">
    <citation type="submission" date="2019-03" db="EMBL/GenBank/DDBJ databases">
        <title>Draft genome sequences of novel Actinobacteria.</title>
        <authorList>
            <person name="Sahin N."/>
            <person name="Ay H."/>
            <person name="Saygin H."/>
        </authorList>
    </citation>
    <scope>NUCLEOTIDE SEQUENCE [LARGE SCALE GENOMIC DNA]</scope>
    <source>
        <strain evidence="2 3">CH32</strain>
    </source>
</reference>
<dbReference type="OrthoDB" id="7943561at2"/>
<comment type="caution">
    <text evidence="2">The sequence shown here is derived from an EMBL/GenBank/DDBJ whole genome shotgun (WGS) entry which is preliminary data.</text>
</comment>
<dbReference type="Gene3D" id="3.60.40.10">
    <property type="entry name" value="PPM-type phosphatase domain"/>
    <property type="match status" value="1"/>
</dbReference>
<dbReference type="InterPro" id="IPR001932">
    <property type="entry name" value="PPM-type_phosphatase-like_dom"/>
</dbReference>
<sequence length="81" mass="8751">MPGRSTLLLYTDGLVEVPGEHLDIGPERLRRSGARLAREPLEAFCDKLLTLPPMPCKDDIAMIAVRLPGILSPTAPEAGCQ</sequence>
<keyword evidence="3" id="KW-1185">Reference proteome</keyword>
<evidence type="ECO:0000259" key="1">
    <source>
        <dbReference type="Pfam" id="PF07228"/>
    </source>
</evidence>
<name>A0A4R4Z5Y6_9ACTN</name>
<protein>
    <recommendedName>
        <fullName evidence="1">PPM-type phosphatase domain-containing protein</fullName>
    </recommendedName>
</protein>
<evidence type="ECO:0000313" key="3">
    <source>
        <dbReference type="Proteomes" id="UP000295302"/>
    </source>
</evidence>